<protein>
    <submittedName>
        <fullName evidence="3">Uncharacterized protein</fullName>
    </submittedName>
</protein>
<feature type="chain" id="PRO_5001634387" evidence="2">
    <location>
        <begin position="22"/>
        <end position="318"/>
    </location>
</feature>
<reference evidence="4" key="1">
    <citation type="journal article" date="2014" name="Genome Announc.">
        <title>Draft genome sequence of Colletotrichum sublineola, a destructive pathogen of cultivated sorghum.</title>
        <authorList>
            <person name="Baroncelli R."/>
            <person name="Sanz-Martin J.M."/>
            <person name="Rech G.E."/>
            <person name="Sukno S.A."/>
            <person name="Thon M.R."/>
        </authorList>
    </citation>
    <scope>NUCLEOTIDE SEQUENCE [LARGE SCALE GENOMIC DNA]</scope>
    <source>
        <strain evidence="4">TX430BB</strain>
    </source>
</reference>
<feature type="compositionally biased region" description="Low complexity" evidence="1">
    <location>
        <begin position="243"/>
        <end position="280"/>
    </location>
</feature>
<evidence type="ECO:0000256" key="1">
    <source>
        <dbReference type="SAM" id="MobiDB-lite"/>
    </source>
</evidence>
<organism evidence="3 4">
    <name type="scientific">Colletotrichum sublineola</name>
    <name type="common">Sorghum anthracnose fungus</name>
    <dbReference type="NCBI Taxonomy" id="1173701"/>
    <lineage>
        <taxon>Eukaryota</taxon>
        <taxon>Fungi</taxon>
        <taxon>Dikarya</taxon>
        <taxon>Ascomycota</taxon>
        <taxon>Pezizomycotina</taxon>
        <taxon>Sordariomycetes</taxon>
        <taxon>Hypocreomycetidae</taxon>
        <taxon>Glomerellales</taxon>
        <taxon>Glomerellaceae</taxon>
        <taxon>Colletotrichum</taxon>
        <taxon>Colletotrichum graminicola species complex</taxon>
    </lineage>
</organism>
<evidence type="ECO:0000313" key="4">
    <source>
        <dbReference type="Proteomes" id="UP000027238"/>
    </source>
</evidence>
<feature type="compositionally biased region" description="Polar residues" evidence="1">
    <location>
        <begin position="215"/>
        <end position="242"/>
    </location>
</feature>
<feature type="signal peptide" evidence="2">
    <location>
        <begin position="1"/>
        <end position="21"/>
    </location>
</feature>
<comment type="caution">
    <text evidence="3">The sequence shown here is derived from an EMBL/GenBank/DDBJ whole genome shotgun (WGS) entry which is preliminary data.</text>
</comment>
<sequence length="318" mass="33171">MVSTSIIRLAASAAILAGVNGQGITLTRTAFETVHISRFSSVTVTVDQPITTIPSTTSVGMIPVIITTTMTIMVPVRETISILPTFTSPDSNAIITPVPTVPIVDLPSMITTTTCNFNGTCRAITVPAPWPIMVTTLTDCYNSTCRPVTTITYPVAPEVFTLTRCDFNGTCSVVTRTNVPVVTSIPLLSTSSGRSTGIRSNTTRGSSSSIRTGTPTFSVTRGPTLVTRTSFNTTIGSSSPPATLSSRPVTSSSRSLSTPQQPSSRPSSDTPRPPSVTTRPVLTSPTVVVVAGEPPLKPFRAIPLMGLLGAVAAGMALM</sequence>
<gene>
    <name evidence="3" type="ORF">CSUB01_12215</name>
</gene>
<dbReference type="OrthoDB" id="10665521at2759"/>
<accession>A0A066X1Q0</accession>
<dbReference type="Proteomes" id="UP000027238">
    <property type="component" value="Unassembled WGS sequence"/>
</dbReference>
<feature type="compositionally biased region" description="Low complexity" evidence="1">
    <location>
        <begin position="189"/>
        <end position="214"/>
    </location>
</feature>
<proteinExistence type="predicted"/>
<keyword evidence="2" id="KW-0732">Signal</keyword>
<keyword evidence="4" id="KW-1185">Reference proteome</keyword>
<dbReference type="eggNOG" id="ENOG502S1H2">
    <property type="taxonomic scope" value="Eukaryota"/>
</dbReference>
<evidence type="ECO:0000313" key="3">
    <source>
        <dbReference type="EMBL" id="KDN59940.1"/>
    </source>
</evidence>
<dbReference type="AlphaFoldDB" id="A0A066X1Q0"/>
<evidence type="ECO:0000256" key="2">
    <source>
        <dbReference type="SAM" id="SignalP"/>
    </source>
</evidence>
<dbReference type="EMBL" id="JMSE01001568">
    <property type="protein sequence ID" value="KDN59940.1"/>
    <property type="molecule type" value="Genomic_DNA"/>
</dbReference>
<dbReference type="STRING" id="1173701.A0A066X1Q0"/>
<name>A0A066X1Q0_COLSU</name>
<feature type="region of interest" description="Disordered" evidence="1">
    <location>
        <begin position="187"/>
        <end position="280"/>
    </location>
</feature>
<dbReference type="HOGENOM" id="CLU_874400_0_0_1"/>